<organism evidence="1 2">
    <name type="scientific">Pseudoalteromonas undina</name>
    <dbReference type="NCBI Taxonomy" id="43660"/>
    <lineage>
        <taxon>Bacteria</taxon>
        <taxon>Pseudomonadati</taxon>
        <taxon>Pseudomonadota</taxon>
        <taxon>Gammaproteobacteria</taxon>
        <taxon>Alteromonadales</taxon>
        <taxon>Pseudoalteromonadaceae</taxon>
        <taxon>Pseudoalteromonas</taxon>
    </lineage>
</organism>
<name>A0ACC6R7R7_9GAMM</name>
<evidence type="ECO:0000313" key="2">
    <source>
        <dbReference type="Proteomes" id="UP001374952"/>
    </source>
</evidence>
<proteinExistence type="predicted"/>
<dbReference type="Proteomes" id="UP001374952">
    <property type="component" value="Unassembled WGS sequence"/>
</dbReference>
<evidence type="ECO:0000313" key="1">
    <source>
        <dbReference type="EMBL" id="MEL0605779.1"/>
    </source>
</evidence>
<accession>A0ACC6R7R7</accession>
<keyword evidence="2" id="KW-1185">Reference proteome</keyword>
<sequence length="311" mass="35422">MEGNLDKIGEMLKDLARGKLDDISSFISPVVKHQYNDNKVDCYHLKVDANGRPRLTELIKYMSLKITDYAIPRSKVQAALSKLAQTGSTEEFTRLTLEARKLFTKLEQSGEGGELLLFALTESILKYPQILCKMNLKTDEQVHFHGADGVFLGVDDDGMLSVFWGESKLHADHSSALAECVESIASILKMESEIDSDIRLIDFIDLDNEQLEKAIKEYFDFNSPNYDKLKSCAVCLVGFDHVSYKFDPAKKLTNEDLKAKVEHSFNTHWKKNLERKLAENNIQFCKVIFFYLPVQSVDNFRSTFRKELGLA</sequence>
<gene>
    <name evidence="1" type="ORF">V6250_16525</name>
</gene>
<protein>
    <submittedName>
        <fullName evidence="1">DUF1837 domain-containing protein</fullName>
    </submittedName>
</protein>
<dbReference type="EMBL" id="JBAKAX010000022">
    <property type="protein sequence ID" value="MEL0605779.1"/>
    <property type="molecule type" value="Genomic_DNA"/>
</dbReference>
<comment type="caution">
    <text evidence="1">The sequence shown here is derived from an EMBL/GenBank/DDBJ whole genome shotgun (WGS) entry which is preliminary data.</text>
</comment>
<reference evidence="1" key="1">
    <citation type="submission" date="2024-02" db="EMBL/GenBank/DDBJ databases">
        <title>Bacteria isolated from the canopy kelp, Nereocystis luetkeana.</title>
        <authorList>
            <person name="Pfister C.A."/>
            <person name="Younker I.T."/>
            <person name="Light S.H."/>
        </authorList>
    </citation>
    <scope>NUCLEOTIDE SEQUENCE</scope>
    <source>
        <strain evidence="1">TN.2.01</strain>
    </source>
</reference>